<dbReference type="EMBL" id="CP028940">
    <property type="protein sequence ID" value="QKM60772.1"/>
    <property type="molecule type" value="Genomic_DNA"/>
</dbReference>
<dbReference type="InterPro" id="IPR016181">
    <property type="entry name" value="Acyl_CoA_acyltransferase"/>
</dbReference>
<dbReference type="Proteomes" id="UP000501090">
    <property type="component" value="Chromosome"/>
</dbReference>
<dbReference type="InterPro" id="IPR050832">
    <property type="entry name" value="Bact_Acetyltransf"/>
</dbReference>
<dbReference type="InterPro" id="IPR000182">
    <property type="entry name" value="GNAT_dom"/>
</dbReference>
<dbReference type="PROSITE" id="PS51186">
    <property type="entry name" value="GNAT"/>
    <property type="match status" value="1"/>
</dbReference>
<dbReference type="PANTHER" id="PTHR43877">
    <property type="entry name" value="AMINOALKYLPHOSPHONATE N-ACETYLTRANSFERASE-RELATED-RELATED"/>
    <property type="match status" value="1"/>
</dbReference>
<dbReference type="Pfam" id="PF13673">
    <property type="entry name" value="Acetyltransf_10"/>
    <property type="match status" value="1"/>
</dbReference>
<dbReference type="GO" id="GO:0016747">
    <property type="term" value="F:acyltransferase activity, transferring groups other than amino-acyl groups"/>
    <property type="evidence" value="ECO:0007669"/>
    <property type="project" value="InterPro"/>
</dbReference>
<dbReference type="CDD" id="cd04301">
    <property type="entry name" value="NAT_SF"/>
    <property type="match status" value="1"/>
</dbReference>
<keyword evidence="1" id="KW-0808">Transferase</keyword>
<gene>
    <name evidence="4" type="ORF">DN92_06835</name>
</gene>
<evidence type="ECO:0000313" key="5">
    <source>
        <dbReference type="Proteomes" id="UP000501090"/>
    </source>
</evidence>
<dbReference type="AlphaFoldDB" id="A0A6M9PLF8"/>
<dbReference type="RefSeq" id="WP_173960525.1">
    <property type="nucleotide sequence ID" value="NZ_CBCSCC010000009.1"/>
</dbReference>
<feature type="domain" description="N-acetyltransferase" evidence="3">
    <location>
        <begin position="2"/>
        <end position="143"/>
    </location>
</feature>
<keyword evidence="2" id="KW-0012">Acyltransferase</keyword>
<sequence>MILIKPWKDALKEAYPIRKTVFIEEQGVPESMELDEFDPLAQHALAYQGSHCIGTARLILLPGHQGHCGQIGRMAVLSAYRNQGVGGQLLHALLEAGQSLGIRQFKLHAQLSAIPFYELHGFIAQGDIYDEAGIAHRDMICTI</sequence>
<dbReference type="KEGG" id="pard:DN92_06835"/>
<evidence type="ECO:0000259" key="3">
    <source>
        <dbReference type="PROSITE" id="PS51186"/>
    </source>
</evidence>
<protein>
    <submittedName>
        <fullName evidence="4">GNAT family N-acetyltransferase</fullName>
    </submittedName>
</protein>
<proteinExistence type="predicted"/>
<evidence type="ECO:0000256" key="1">
    <source>
        <dbReference type="ARBA" id="ARBA00022679"/>
    </source>
</evidence>
<reference evidence="4 5" key="1">
    <citation type="submission" date="2018-04" db="EMBL/GenBank/DDBJ databases">
        <title>Polynucleobacter sp. UK-Long2-W17 genome.</title>
        <authorList>
            <person name="Hahn M.W."/>
        </authorList>
    </citation>
    <scope>NUCLEOTIDE SEQUENCE [LARGE SCALE GENOMIC DNA]</scope>
    <source>
        <strain evidence="4 5">UK-Long2-W17</strain>
    </source>
</reference>
<organism evidence="4 5">
    <name type="scientific">Polynucleobacter arcticus</name>
    <dbReference type="NCBI Taxonomy" id="1743165"/>
    <lineage>
        <taxon>Bacteria</taxon>
        <taxon>Pseudomonadati</taxon>
        <taxon>Pseudomonadota</taxon>
        <taxon>Betaproteobacteria</taxon>
        <taxon>Burkholderiales</taxon>
        <taxon>Burkholderiaceae</taxon>
        <taxon>Polynucleobacter</taxon>
    </lineage>
</organism>
<name>A0A6M9PLF8_9BURK</name>
<evidence type="ECO:0000256" key="2">
    <source>
        <dbReference type="ARBA" id="ARBA00023315"/>
    </source>
</evidence>
<keyword evidence="5" id="KW-1185">Reference proteome</keyword>
<evidence type="ECO:0000313" key="4">
    <source>
        <dbReference type="EMBL" id="QKM60772.1"/>
    </source>
</evidence>
<dbReference type="SUPFAM" id="SSF55729">
    <property type="entry name" value="Acyl-CoA N-acyltransferases (Nat)"/>
    <property type="match status" value="1"/>
</dbReference>
<accession>A0A6M9PLF8</accession>
<dbReference type="Gene3D" id="3.40.630.30">
    <property type="match status" value="1"/>
</dbReference>